<evidence type="ECO:0000256" key="5">
    <source>
        <dbReference type="PIRSR" id="PIRSR001430-1"/>
    </source>
</evidence>
<dbReference type="AlphaFoldDB" id="A0A6A7K573"/>
<protein>
    <recommendedName>
        <fullName evidence="4">tRNA pseudouridine synthase A</fullName>
        <ecNumber evidence="4">5.4.99.12</ecNumber>
    </recommendedName>
    <alternativeName>
        <fullName evidence="4">tRNA pseudouridine(38-40) synthase</fullName>
    </alternativeName>
    <alternativeName>
        <fullName evidence="4">tRNA pseudouridylate synthase I</fullName>
    </alternativeName>
    <alternativeName>
        <fullName evidence="4">tRNA-uridine isomerase I</fullName>
    </alternativeName>
</protein>
<dbReference type="PIRSF" id="PIRSF001430">
    <property type="entry name" value="tRNA_psdUrid_synth"/>
    <property type="match status" value="1"/>
</dbReference>
<organism evidence="9 10">
    <name type="scientific">Alkalibaculum sporogenes</name>
    <dbReference type="NCBI Taxonomy" id="2655001"/>
    <lineage>
        <taxon>Bacteria</taxon>
        <taxon>Bacillati</taxon>
        <taxon>Bacillota</taxon>
        <taxon>Clostridia</taxon>
        <taxon>Eubacteriales</taxon>
        <taxon>Eubacteriaceae</taxon>
        <taxon>Alkalibaculum</taxon>
    </lineage>
</organism>
<evidence type="ECO:0000256" key="6">
    <source>
        <dbReference type="PIRSR" id="PIRSR001430-2"/>
    </source>
</evidence>
<dbReference type="Gene3D" id="3.30.70.580">
    <property type="entry name" value="Pseudouridine synthase I, catalytic domain, N-terminal subdomain"/>
    <property type="match status" value="1"/>
</dbReference>
<evidence type="ECO:0000256" key="3">
    <source>
        <dbReference type="ARBA" id="ARBA00023235"/>
    </source>
</evidence>
<dbReference type="EC" id="5.4.99.12" evidence="4"/>
<dbReference type="Gene3D" id="3.30.70.660">
    <property type="entry name" value="Pseudouridine synthase I, catalytic domain, C-terminal subdomain"/>
    <property type="match status" value="1"/>
</dbReference>
<accession>A0A6A7K573</accession>
<comment type="caution">
    <text evidence="9">The sequence shown here is derived from an EMBL/GenBank/DDBJ whole genome shotgun (WGS) entry which is preliminary data.</text>
</comment>
<dbReference type="NCBIfam" id="TIGR00071">
    <property type="entry name" value="hisT_truA"/>
    <property type="match status" value="1"/>
</dbReference>
<feature type="active site" description="Nucleophile" evidence="4 5">
    <location>
        <position position="53"/>
    </location>
</feature>
<dbReference type="InterPro" id="IPR020094">
    <property type="entry name" value="TruA/RsuA/RluB/E/F_N"/>
</dbReference>
<evidence type="ECO:0000313" key="9">
    <source>
        <dbReference type="EMBL" id="MPW24484.1"/>
    </source>
</evidence>
<evidence type="ECO:0000256" key="7">
    <source>
        <dbReference type="RuleBase" id="RU003792"/>
    </source>
</evidence>
<comment type="catalytic activity">
    <reaction evidence="4 7">
        <text>uridine(38/39/40) in tRNA = pseudouridine(38/39/40) in tRNA</text>
        <dbReference type="Rhea" id="RHEA:22376"/>
        <dbReference type="Rhea" id="RHEA-COMP:10085"/>
        <dbReference type="Rhea" id="RHEA-COMP:10087"/>
        <dbReference type="ChEBI" id="CHEBI:65314"/>
        <dbReference type="ChEBI" id="CHEBI:65315"/>
        <dbReference type="EC" id="5.4.99.12"/>
    </reaction>
</comment>
<comment type="subunit">
    <text evidence="4">Homodimer.</text>
</comment>
<dbReference type="InterPro" id="IPR020103">
    <property type="entry name" value="PsdUridine_synth_cat_dom_sf"/>
</dbReference>
<keyword evidence="3 4" id="KW-0413">Isomerase</keyword>
<evidence type="ECO:0000259" key="8">
    <source>
        <dbReference type="Pfam" id="PF01416"/>
    </source>
</evidence>
<evidence type="ECO:0000256" key="1">
    <source>
        <dbReference type="ARBA" id="ARBA00009375"/>
    </source>
</evidence>
<dbReference type="HAMAP" id="MF_00171">
    <property type="entry name" value="TruA"/>
    <property type="match status" value="1"/>
</dbReference>
<dbReference type="PANTHER" id="PTHR11142">
    <property type="entry name" value="PSEUDOURIDYLATE SYNTHASE"/>
    <property type="match status" value="1"/>
</dbReference>
<dbReference type="GO" id="GO:0160147">
    <property type="term" value="F:tRNA pseudouridine(38-40) synthase activity"/>
    <property type="evidence" value="ECO:0007669"/>
    <property type="project" value="UniProtKB-EC"/>
</dbReference>
<dbReference type="InterPro" id="IPR001406">
    <property type="entry name" value="PsdUridine_synth_TruA"/>
</dbReference>
<dbReference type="EMBL" id="WHNX01000002">
    <property type="protein sequence ID" value="MPW24484.1"/>
    <property type="molecule type" value="Genomic_DNA"/>
</dbReference>
<dbReference type="RefSeq" id="WP_152801001.1">
    <property type="nucleotide sequence ID" value="NZ_WHNX01000002.1"/>
</dbReference>
<comment type="function">
    <text evidence="4">Formation of pseudouridine at positions 38, 39 and 40 in the anticodon stem and loop of transfer RNAs.</text>
</comment>
<dbReference type="InterPro" id="IPR020097">
    <property type="entry name" value="PsdUridine_synth_TruA_a/b_dom"/>
</dbReference>
<gene>
    <name evidence="4 9" type="primary">truA</name>
    <name evidence="9" type="ORF">GC105_01580</name>
</gene>
<keyword evidence="10" id="KW-1185">Reference proteome</keyword>
<feature type="domain" description="Pseudouridine synthase I TruA alpha/beta" evidence="8">
    <location>
        <begin position="144"/>
        <end position="246"/>
    </location>
</feature>
<dbReference type="InterPro" id="IPR020095">
    <property type="entry name" value="PsdUridine_synth_TruA_C"/>
</dbReference>
<sequence>MRNFKLIIAYDGSRYQGWQRLNDSDLTIQGKLEKVISEMIGSPIEIIGSGRTDAGVHARGQVANFHTNSSLTTHEIHRYINQYLPQDIVVTEVVEVSHRFHSRYNAKSKKYVYAIWNHWIQSPFDRKYSYYFPTELDIDAMKSASRKLIGTHDFIGFSSLKKVKKSTVRTIYEISIEKKGHLLNFNILGNGFLYNMIRIIMGSLIDIGLHKRDVSHIEEILANKNREDAGMTIPPHGLFLEEVHYQ</sequence>
<proteinExistence type="inferred from homology"/>
<keyword evidence="2 4" id="KW-0819">tRNA processing</keyword>
<feature type="domain" description="Pseudouridine synthase I TruA alpha/beta" evidence="8">
    <location>
        <begin position="7"/>
        <end position="105"/>
    </location>
</feature>
<dbReference type="SUPFAM" id="SSF55120">
    <property type="entry name" value="Pseudouridine synthase"/>
    <property type="match status" value="1"/>
</dbReference>
<name>A0A6A7K573_9FIRM</name>
<dbReference type="GO" id="GO:0003723">
    <property type="term" value="F:RNA binding"/>
    <property type="evidence" value="ECO:0007669"/>
    <property type="project" value="InterPro"/>
</dbReference>
<feature type="binding site" evidence="4 6">
    <location>
        <position position="111"/>
    </location>
    <ligand>
        <name>substrate</name>
    </ligand>
</feature>
<dbReference type="FunFam" id="3.30.70.580:FF:000001">
    <property type="entry name" value="tRNA pseudouridine synthase A"/>
    <property type="match status" value="1"/>
</dbReference>
<reference evidence="9 10" key="1">
    <citation type="submission" date="2019-10" db="EMBL/GenBank/DDBJ databases">
        <title>Alkalibaculum tamaniensis sp.nov., a new alkaliphilic acetogen, isolated on methoxylated aromatics from a mud volcano.</title>
        <authorList>
            <person name="Khomyakova M.A."/>
            <person name="Merkel A.Y."/>
            <person name="Bonch-Osmolovskaya E.A."/>
            <person name="Slobodkin A.I."/>
        </authorList>
    </citation>
    <scope>NUCLEOTIDE SEQUENCE [LARGE SCALE GENOMIC DNA]</scope>
    <source>
        <strain evidence="9 10">M08DMB</strain>
    </source>
</reference>
<dbReference type="CDD" id="cd02570">
    <property type="entry name" value="PseudoU_synth_EcTruA"/>
    <property type="match status" value="1"/>
</dbReference>
<dbReference type="Proteomes" id="UP000440004">
    <property type="component" value="Unassembled WGS sequence"/>
</dbReference>
<evidence type="ECO:0000256" key="2">
    <source>
        <dbReference type="ARBA" id="ARBA00022694"/>
    </source>
</evidence>
<evidence type="ECO:0000313" key="10">
    <source>
        <dbReference type="Proteomes" id="UP000440004"/>
    </source>
</evidence>
<dbReference type="GO" id="GO:0031119">
    <property type="term" value="P:tRNA pseudouridine synthesis"/>
    <property type="evidence" value="ECO:0007669"/>
    <property type="project" value="UniProtKB-UniRule"/>
</dbReference>
<comment type="caution">
    <text evidence="4">Lacks conserved residue(s) required for the propagation of feature annotation.</text>
</comment>
<comment type="similarity">
    <text evidence="1 4 7">Belongs to the tRNA pseudouridine synthase TruA family.</text>
</comment>
<dbReference type="PANTHER" id="PTHR11142:SF22">
    <property type="entry name" value="TRNA PSEUDOURIDINE SYNTHASE A 2"/>
    <property type="match status" value="1"/>
</dbReference>
<dbReference type="Pfam" id="PF01416">
    <property type="entry name" value="PseudoU_synth_1"/>
    <property type="match status" value="2"/>
</dbReference>
<evidence type="ECO:0000256" key="4">
    <source>
        <dbReference type="HAMAP-Rule" id="MF_00171"/>
    </source>
</evidence>